<protein>
    <submittedName>
        <fullName evidence="3">DUF805 domain-containing protein</fullName>
    </submittedName>
</protein>
<feature type="signal peptide" evidence="2">
    <location>
        <begin position="1"/>
        <end position="24"/>
    </location>
</feature>
<keyword evidence="4" id="KW-1185">Reference proteome</keyword>
<feature type="chain" id="PRO_5016562818" evidence="2">
    <location>
        <begin position="25"/>
        <end position="221"/>
    </location>
</feature>
<organism evidence="3 4">
    <name type="scientific">Sphingomonas aracearum</name>
    <dbReference type="NCBI Taxonomy" id="2283317"/>
    <lineage>
        <taxon>Bacteria</taxon>
        <taxon>Pseudomonadati</taxon>
        <taxon>Pseudomonadota</taxon>
        <taxon>Alphaproteobacteria</taxon>
        <taxon>Sphingomonadales</taxon>
        <taxon>Sphingomonadaceae</taxon>
        <taxon>Sphingomonas</taxon>
    </lineage>
</organism>
<feature type="transmembrane region" description="Helical" evidence="1">
    <location>
        <begin position="160"/>
        <end position="177"/>
    </location>
</feature>
<dbReference type="EMBL" id="QQNB01000005">
    <property type="protein sequence ID" value="RDE04266.1"/>
    <property type="molecule type" value="Genomic_DNA"/>
</dbReference>
<dbReference type="GO" id="GO:0016020">
    <property type="term" value="C:membrane"/>
    <property type="evidence" value="ECO:0007669"/>
    <property type="project" value="InterPro"/>
</dbReference>
<keyword evidence="1" id="KW-0812">Transmembrane</keyword>
<dbReference type="Proteomes" id="UP000253918">
    <property type="component" value="Unassembled WGS sequence"/>
</dbReference>
<name>A0A369VPE6_9SPHN</name>
<comment type="caution">
    <text evidence="3">The sequence shown here is derived from an EMBL/GenBank/DDBJ whole genome shotgun (WGS) entry which is preliminary data.</text>
</comment>
<dbReference type="RefSeq" id="WP_114688937.1">
    <property type="nucleotide sequence ID" value="NZ_QQNB01000005.1"/>
</dbReference>
<reference evidence="3 4" key="1">
    <citation type="submission" date="2018-07" db="EMBL/GenBank/DDBJ databases">
        <title>a novel species of Sphingomonas isolated from the rhizosphere soil of Araceae plant.</title>
        <authorList>
            <person name="Zhiyong W."/>
            <person name="Qinglan Z."/>
            <person name="Zhiwei F."/>
            <person name="Ding X."/>
            <person name="Gejiao W."/>
            <person name="Shixue Z."/>
        </authorList>
    </citation>
    <scope>NUCLEOTIDE SEQUENCE [LARGE SCALE GENOMIC DNA]</scope>
    <source>
        <strain evidence="3 4">WZY 27</strain>
    </source>
</reference>
<evidence type="ECO:0000256" key="1">
    <source>
        <dbReference type="SAM" id="Phobius"/>
    </source>
</evidence>
<sequence length="221" mass="23316">MMLRRFAALGAIALAVGMPAAASAMPASPVLLAMASYVGEKAGEDSVAKVSLKKAHWKAHAAAHAKGDCKDCPDCADCADCADCKDRDEATKTVASAEGRVGRVPFVLTTFACWTMLFASRYDLRFVHFLAGLSQPALFGSMAMVAWIASAVMVKRLHDVGWSGLNTIWIALLALLGDPLDTSAPLLMGMAADSIFAQLWLCIEPGTRRANRFGNAAPIGG</sequence>
<evidence type="ECO:0000313" key="3">
    <source>
        <dbReference type="EMBL" id="RDE04266.1"/>
    </source>
</evidence>
<evidence type="ECO:0000313" key="4">
    <source>
        <dbReference type="Proteomes" id="UP000253918"/>
    </source>
</evidence>
<keyword evidence="1" id="KW-0472">Membrane</keyword>
<accession>A0A369VPE6</accession>
<dbReference type="OrthoDB" id="9812349at2"/>
<feature type="transmembrane region" description="Helical" evidence="1">
    <location>
        <begin position="126"/>
        <end position="148"/>
    </location>
</feature>
<dbReference type="Pfam" id="PF05656">
    <property type="entry name" value="DUF805"/>
    <property type="match status" value="1"/>
</dbReference>
<dbReference type="AlphaFoldDB" id="A0A369VPE6"/>
<keyword evidence="2" id="KW-0732">Signal</keyword>
<gene>
    <name evidence="3" type="ORF">DVW87_16675</name>
</gene>
<dbReference type="InterPro" id="IPR008523">
    <property type="entry name" value="DUF805"/>
</dbReference>
<keyword evidence="1" id="KW-1133">Transmembrane helix</keyword>
<evidence type="ECO:0000256" key="2">
    <source>
        <dbReference type="SAM" id="SignalP"/>
    </source>
</evidence>
<proteinExistence type="predicted"/>